<dbReference type="Proteomes" id="UP000271010">
    <property type="component" value="Unassembled WGS sequence"/>
</dbReference>
<proteinExistence type="predicted"/>
<evidence type="ECO:0000313" key="2">
    <source>
        <dbReference type="EMBL" id="RNI32870.1"/>
    </source>
</evidence>
<dbReference type="AlphaFoldDB" id="A0A3M9N4Z7"/>
<comment type="caution">
    <text evidence="2">The sequence shown here is derived from an EMBL/GenBank/DDBJ whole genome shotgun (WGS) entry which is preliminary data.</text>
</comment>
<keyword evidence="1" id="KW-1133">Transmembrane helix</keyword>
<feature type="transmembrane region" description="Helical" evidence="1">
    <location>
        <begin position="12"/>
        <end position="39"/>
    </location>
</feature>
<organism evidence="2 3">
    <name type="scientific">Rufibacter immobilis</name>
    <dbReference type="NCBI Taxonomy" id="1348778"/>
    <lineage>
        <taxon>Bacteria</taxon>
        <taxon>Pseudomonadati</taxon>
        <taxon>Bacteroidota</taxon>
        <taxon>Cytophagia</taxon>
        <taxon>Cytophagales</taxon>
        <taxon>Hymenobacteraceae</taxon>
        <taxon>Rufibacter</taxon>
    </lineage>
</organism>
<reference evidence="2 3" key="1">
    <citation type="submission" date="2018-11" db="EMBL/GenBank/DDBJ databases">
        <title>Rufibacter latericius sp. nov., isolated from water in Baiyang Lake.</title>
        <authorList>
            <person name="Yang Y."/>
        </authorList>
    </citation>
    <scope>NUCLEOTIDE SEQUENCE [LARGE SCALE GENOMIC DNA]</scope>
    <source>
        <strain evidence="2 3">MCC P1</strain>
    </source>
</reference>
<keyword evidence="1" id="KW-0472">Membrane</keyword>
<feature type="transmembrane region" description="Helical" evidence="1">
    <location>
        <begin position="45"/>
        <end position="66"/>
    </location>
</feature>
<sequence length="132" mass="14766">MPWWIKTFTWLFMLMAAVVPIGVVMGLMGLSFTMSLYGFETTNPISPTGIALTLLILFKGVTAYGLWTEKDWAVRLGIIDAIIGLVACGVAMFVLPLVDRSEGFVLNFRLEPILLILYLLKLQKIKPTWEAL</sequence>
<keyword evidence="1" id="KW-0812">Transmembrane</keyword>
<dbReference type="EMBL" id="RJJE01000001">
    <property type="protein sequence ID" value="RNI32870.1"/>
    <property type="molecule type" value="Genomic_DNA"/>
</dbReference>
<evidence type="ECO:0000256" key="1">
    <source>
        <dbReference type="SAM" id="Phobius"/>
    </source>
</evidence>
<accession>A0A3M9N4Z7</accession>
<gene>
    <name evidence="2" type="ORF">EFA69_00135</name>
</gene>
<name>A0A3M9N4Z7_9BACT</name>
<evidence type="ECO:0000313" key="3">
    <source>
        <dbReference type="Proteomes" id="UP000271010"/>
    </source>
</evidence>
<protein>
    <submittedName>
        <fullName evidence="2">Uncharacterized protein</fullName>
    </submittedName>
</protein>
<keyword evidence="3" id="KW-1185">Reference proteome</keyword>
<feature type="transmembrane region" description="Helical" evidence="1">
    <location>
        <begin position="78"/>
        <end position="98"/>
    </location>
</feature>